<dbReference type="AlphaFoldDB" id="A0A418VVY2"/>
<evidence type="ECO:0000313" key="1">
    <source>
        <dbReference type="EMBL" id="RJF81322.1"/>
    </source>
</evidence>
<organism evidence="1 2">
    <name type="scientific">Azospirillum cavernae</name>
    <dbReference type="NCBI Taxonomy" id="2320860"/>
    <lineage>
        <taxon>Bacteria</taxon>
        <taxon>Pseudomonadati</taxon>
        <taxon>Pseudomonadota</taxon>
        <taxon>Alphaproteobacteria</taxon>
        <taxon>Rhodospirillales</taxon>
        <taxon>Azospirillaceae</taxon>
        <taxon>Azospirillum</taxon>
    </lineage>
</organism>
<keyword evidence="2" id="KW-1185">Reference proteome</keyword>
<name>A0A418VVY2_9PROT</name>
<sequence length="62" mass="6557">MIDHAVEDGDADGGFGLLPGKRAGLKLAAEDALIARHRGFCLAPLPILGLSLRRFKLKCDVG</sequence>
<dbReference type="EMBL" id="QYUL01000002">
    <property type="protein sequence ID" value="RJF81322.1"/>
    <property type="molecule type" value="Genomic_DNA"/>
</dbReference>
<accession>A0A418VVY2</accession>
<evidence type="ECO:0000313" key="2">
    <source>
        <dbReference type="Proteomes" id="UP000283458"/>
    </source>
</evidence>
<proteinExistence type="predicted"/>
<dbReference type="Proteomes" id="UP000283458">
    <property type="component" value="Unassembled WGS sequence"/>
</dbReference>
<gene>
    <name evidence="1" type="ORF">D3877_14160</name>
</gene>
<comment type="caution">
    <text evidence="1">The sequence shown here is derived from an EMBL/GenBank/DDBJ whole genome shotgun (WGS) entry which is preliminary data.</text>
</comment>
<reference evidence="1 2" key="1">
    <citation type="submission" date="2018-09" db="EMBL/GenBank/DDBJ databases">
        <authorList>
            <person name="Zhu H."/>
        </authorList>
    </citation>
    <scope>NUCLEOTIDE SEQUENCE [LARGE SCALE GENOMIC DNA]</scope>
    <source>
        <strain evidence="1 2">K2W22B-5</strain>
    </source>
</reference>
<protein>
    <submittedName>
        <fullName evidence="1">Uncharacterized protein</fullName>
    </submittedName>
</protein>